<dbReference type="GO" id="GO:0005886">
    <property type="term" value="C:plasma membrane"/>
    <property type="evidence" value="ECO:0007669"/>
    <property type="project" value="UniProtKB-SubCell"/>
</dbReference>
<feature type="transmembrane region" description="Helical" evidence="6">
    <location>
        <begin position="51"/>
        <end position="70"/>
    </location>
</feature>
<dbReference type="OrthoDB" id="368246at2"/>
<dbReference type="GO" id="GO:0022857">
    <property type="term" value="F:transmembrane transporter activity"/>
    <property type="evidence" value="ECO:0007669"/>
    <property type="project" value="InterPro"/>
</dbReference>
<evidence type="ECO:0000256" key="2">
    <source>
        <dbReference type="ARBA" id="ARBA00022475"/>
    </source>
</evidence>
<comment type="subcellular location">
    <subcellularLocation>
        <location evidence="1">Cell membrane</location>
        <topology evidence="1">Multi-pass membrane protein</topology>
    </subcellularLocation>
</comment>
<evidence type="ECO:0000256" key="3">
    <source>
        <dbReference type="ARBA" id="ARBA00022692"/>
    </source>
</evidence>
<protein>
    <submittedName>
        <fullName evidence="7">ABC transporter permease</fullName>
    </submittedName>
</protein>
<proteinExistence type="predicted"/>
<evidence type="ECO:0000313" key="7">
    <source>
        <dbReference type="EMBL" id="QEN09893.1"/>
    </source>
</evidence>
<dbReference type="InterPro" id="IPR001851">
    <property type="entry name" value="ABC_transp_permease"/>
</dbReference>
<dbReference type="Proteomes" id="UP000324209">
    <property type="component" value="Chromosome"/>
</dbReference>
<sequence length="324" mass="34524">MDKQSLWSQLKHFNWQRYASFIALVFLIVLSSFLSPYFLKPQNLINIMRQVSYTGIIGLGMTFVIITAGIDLSVGSLTAFTGAVVILTMNAALKVVDNEVIVILIGFITGILVGGAAGAFNGFMITRGKIAPFIATLGSMAIFRSMSLYIGNAGEIQSHNSLYGEFGMGTFMFVPVPVFFLLGLAAVLNLVLNNTRYGRYLCAVGSNQKVALFSAINVDKTKFIAYTLIGVLVGISAILLGSRFNAVSTSNMGLAFELDAIAAVIIGGTAMAGGRGTIWGTIFGALILGIINNMLNMVGVSPYLQGTVKGIVIIAAVYVQKQKQ</sequence>
<evidence type="ECO:0000256" key="1">
    <source>
        <dbReference type="ARBA" id="ARBA00004651"/>
    </source>
</evidence>
<gene>
    <name evidence="7" type="ORF">EXM22_09030</name>
</gene>
<feature type="transmembrane region" description="Helical" evidence="6">
    <location>
        <begin position="76"/>
        <end position="93"/>
    </location>
</feature>
<dbReference type="PANTHER" id="PTHR32196">
    <property type="entry name" value="ABC TRANSPORTER PERMEASE PROTEIN YPHD-RELATED-RELATED"/>
    <property type="match status" value="1"/>
</dbReference>
<feature type="transmembrane region" description="Helical" evidence="6">
    <location>
        <begin position="100"/>
        <end position="124"/>
    </location>
</feature>
<reference evidence="7 8" key="1">
    <citation type="submission" date="2019-02" db="EMBL/GenBank/DDBJ databases">
        <title>Complete Genome Sequence and Methylome Analysis of free living Spirochaetas.</title>
        <authorList>
            <person name="Fomenkov A."/>
            <person name="Dubinina G."/>
            <person name="Leshcheva N."/>
            <person name="Mikheeva N."/>
            <person name="Grabovich M."/>
            <person name="Vincze T."/>
            <person name="Roberts R.J."/>
        </authorList>
    </citation>
    <scope>NUCLEOTIDE SEQUENCE [LARGE SCALE GENOMIC DNA]</scope>
    <source>
        <strain evidence="7 8">K2</strain>
    </source>
</reference>
<dbReference type="AlphaFoldDB" id="A0A5C1QPH6"/>
<feature type="transmembrane region" description="Helical" evidence="6">
    <location>
        <begin position="278"/>
        <end position="295"/>
    </location>
</feature>
<organism evidence="7 8">
    <name type="scientific">Oceanispirochaeta crateris</name>
    <dbReference type="NCBI Taxonomy" id="2518645"/>
    <lineage>
        <taxon>Bacteria</taxon>
        <taxon>Pseudomonadati</taxon>
        <taxon>Spirochaetota</taxon>
        <taxon>Spirochaetia</taxon>
        <taxon>Spirochaetales</taxon>
        <taxon>Spirochaetaceae</taxon>
        <taxon>Oceanispirochaeta</taxon>
    </lineage>
</organism>
<keyword evidence="5 6" id="KW-0472">Membrane</keyword>
<accession>A0A5C1QPH6</accession>
<keyword evidence="4 6" id="KW-1133">Transmembrane helix</keyword>
<feature type="transmembrane region" description="Helical" evidence="6">
    <location>
        <begin position="171"/>
        <end position="192"/>
    </location>
</feature>
<evidence type="ECO:0000313" key="8">
    <source>
        <dbReference type="Proteomes" id="UP000324209"/>
    </source>
</evidence>
<dbReference type="CDD" id="cd06579">
    <property type="entry name" value="TM_PBP1_transp_AraH_like"/>
    <property type="match status" value="1"/>
</dbReference>
<keyword evidence="3 6" id="KW-0812">Transmembrane</keyword>
<keyword evidence="2" id="KW-1003">Cell membrane</keyword>
<dbReference type="EMBL" id="CP036150">
    <property type="protein sequence ID" value="QEN09893.1"/>
    <property type="molecule type" value="Genomic_DNA"/>
</dbReference>
<dbReference type="KEGG" id="ock:EXM22_09030"/>
<name>A0A5C1QPH6_9SPIO</name>
<evidence type="ECO:0000256" key="6">
    <source>
        <dbReference type="SAM" id="Phobius"/>
    </source>
</evidence>
<evidence type="ECO:0000256" key="4">
    <source>
        <dbReference type="ARBA" id="ARBA00022989"/>
    </source>
</evidence>
<feature type="transmembrane region" description="Helical" evidence="6">
    <location>
        <begin position="20"/>
        <end position="39"/>
    </location>
</feature>
<keyword evidence="8" id="KW-1185">Reference proteome</keyword>
<feature type="transmembrane region" description="Helical" evidence="6">
    <location>
        <begin position="223"/>
        <end position="242"/>
    </location>
</feature>
<evidence type="ECO:0000256" key="5">
    <source>
        <dbReference type="ARBA" id="ARBA00023136"/>
    </source>
</evidence>
<dbReference type="Pfam" id="PF02653">
    <property type="entry name" value="BPD_transp_2"/>
    <property type="match status" value="1"/>
</dbReference>